<comment type="catalytic activity">
    <reaction evidence="8">
        <text>L-threonyl-[protein] + ATP = O-phospho-L-threonyl-[protein] + ADP + H(+)</text>
        <dbReference type="Rhea" id="RHEA:46608"/>
        <dbReference type="Rhea" id="RHEA-COMP:11060"/>
        <dbReference type="Rhea" id="RHEA-COMP:11605"/>
        <dbReference type="ChEBI" id="CHEBI:15378"/>
        <dbReference type="ChEBI" id="CHEBI:30013"/>
        <dbReference type="ChEBI" id="CHEBI:30616"/>
        <dbReference type="ChEBI" id="CHEBI:61977"/>
        <dbReference type="ChEBI" id="CHEBI:456216"/>
        <dbReference type="EC" id="2.7.11.1"/>
    </reaction>
</comment>
<dbReference type="SMART" id="SM00220">
    <property type="entry name" value="S_TKc"/>
    <property type="match status" value="1"/>
</dbReference>
<dbReference type="PANTHER" id="PTHR48012">
    <property type="entry name" value="STERILE20-LIKE KINASE, ISOFORM B-RELATED"/>
    <property type="match status" value="1"/>
</dbReference>
<evidence type="ECO:0000313" key="15">
    <source>
        <dbReference type="Proteomes" id="UP000018208"/>
    </source>
</evidence>
<evidence type="ECO:0000256" key="6">
    <source>
        <dbReference type="ARBA" id="ARBA00022777"/>
    </source>
</evidence>
<dbReference type="Gene3D" id="1.10.510.10">
    <property type="entry name" value="Transferase(Phosphotransferase) domain 1"/>
    <property type="match status" value="1"/>
</dbReference>
<dbReference type="InterPro" id="IPR050629">
    <property type="entry name" value="STE20/SPS1-PAK"/>
</dbReference>
<reference evidence="14" key="2">
    <citation type="submission" date="2020-12" db="EMBL/GenBank/DDBJ databases">
        <title>New Spironucleus salmonicida genome in near-complete chromosomes.</title>
        <authorList>
            <person name="Xu F."/>
            <person name="Kurt Z."/>
            <person name="Jimenez-Gonzalez A."/>
            <person name="Astvaldsson A."/>
            <person name="Andersson J.O."/>
            <person name="Svard S.G."/>
        </authorList>
    </citation>
    <scope>NUCLEOTIDE SEQUENCE</scope>
    <source>
        <strain evidence="14">ATCC 50377</strain>
    </source>
</reference>
<dbReference type="Pfam" id="PF00069">
    <property type="entry name" value="Pkinase"/>
    <property type="match status" value="1"/>
</dbReference>
<reference evidence="13 14" key="1">
    <citation type="journal article" date="2014" name="PLoS Genet.">
        <title>The Genome of Spironucleus salmonicida Highlights a Fish Pathogen Adapted to Fluctuating Environments.</title>
        <authorList>
            <person name="Xu F."/>
            <person name="Jerlstrom-Hultqvist J."/>
            <person name="Einarsson E."/>
            <person name="Astvaldsson A."/>
            <person name="Svard S.G."/>
            <person name="Andersson J.O."/>
        </authorList>
    </citation>
    <scope>NUCLEOTIDE SEQUENCE</scope>
    <source>
        <strain evidence="14">ATCC 50377</strain>
    </source>
</reference>
<keyword evidence="6 13" id="KW-0418">Kinase</keyword>
<dbReference type="PANTHER" id="PTHR48012:SF10">
    <property type="entry name" value="FI20177P1"/>
    <property type="match status" value="1"/>
</dbReference>
<proteinExistence type="inferred from homology"/>
<evidence type="ECO:0000256" key="2">
    <source>
        <dbReference type="ARBA" id="ARBA00012513"/>
    </source>
</evidence>
<name>V6LMT8_9EUKA</name>
<keyword evidence="4" id="KW-0808">Transferase</keyword>
<dbReference type="InterPro" id="IPR017441">
    <property type="entry name" value="Protein_kinase_ATP_BS"/>
</dbReference>
<dbReference type="PROSITE" id="PS00108">
    <property type="entry name" value="PROTEIN_KINASE_ST"/>
    <property type="match status" value="1"/>
</dbReference>
<accession>V6LMT8</accession>
<dbReference type="InterPro" id="IPR000719">
    <property type="entry name" value="Prot_kinase_dom"/>
</dbReference>
<dbReference type="SUPFAM" id="SSF56112">
    <property type="entry name" value="Protein kinase-like (PK-like)"/>
    <property type="match status" value="1"/>
</dbReference>
<comment type="catalytic activity">
    <reaction evidence="9">
        <text>L-seryl-[protein] + ATP = O-phospho-L-seryl-[protein] + ADP + H(+)</text>
        <dbReference type="Rhea" id="RHEA:17989"/>
        <dbReference type="Rhea" id="RHEA-COMP:9863"/>
        <dbReference type="Rhea" id="RHEA-COMP:11604"/>
        <dbReference type="ChEBI" id="CHEBI:15378"/>
        <dbReference type="ChEBI" id="CHEBI:29999"/>
        <dbReference type="ChEBI" id="CHEBI:30616"/>
        <dbReference type="ChEBI" id="CHEBI:83421"/>
        <dbReference type="ChEBI" id="CHEBI:456216"/>
        <dbReference type="EC" id="2.7.11.1"/>
    </reaction>
</comment>
<dbReference type="AlphaFoldDB" id="V6LMT8"/>
<dbReference type="GO" id="GO:0005737">
    <property type="term" value="C:cytoplasm"/>
    <property type="evidence" value="ECO:0007669"/>
    <property type="project" value="TreeGrafter"/>
</dbReference>
<feature type="domain" description="Protein kinase" evidence="12">
    <location>
        <begin position="4"/>
        <end position="275"/>
    </location>
</feature>
<evidence type="ECO:0000256" key="7">
    <source>
        <dbReference type="ARBA" id="ARBA00022840"/>
    </source>
</evidence>
<evidence type="ECO:0000256" key="8">
    <source>
        <dbReference type="ARBA" id="ARBA00047899"/>
    </source>
</evidence>
<evidence type="ECO:0000313" key="14">
    <source>
        <dbReference type="EMBL" id="KAH0574860.1"/>
    </source>
</evidence>
<protein>
    <recommendedName>
        <fullName evidence="2">non-specific serine/threonine protein kinase</fullName>
        <ecNumber evidence="2">2.7.11.1</ecNumber>
    </recommendedName>
</protein>
<keyword evidence="15" id="KW-1185">Reference proteome</keyword>
<dbReference type="InterPro" id="IPR008271">
    <property type="entry name" value="Ser/Thr_kinase_AS"/>
</dbReference>
<dbReference type="PROSITE" id="PS50011">
    <property type="entry name" value="PROTEIN_KINASE_DOM"/>
    <property type="match status" value="1"/>
</dbReference>
<evidence type="ECO:0000256" key="3">
    <source>
        <dbReference type="ARBA" id="ARBA00022527"/>
    </source>
</evidence>
<dbReference type="GO" id="GO:0005524">
    <property type="term" value="F:ATP binding"/>
    <property type="evidence" value="ECO:0007669"/>
    <property type="project" value="UniProtKB-UniRule"/>
</dbReference>
<dbReference type="EMBL" id="KI546166">
    <property type="protein sequence ID" value="EST42034.1"/>
    <property type="molecule type" value="Genomic_DNA"/>
</dbReference>
<feature type="binding site" evidence="10">
    <location>
        <position position="31"/>
    </location>
    <ligand>
        <name>ATP</name>
        <dbReference type="ChEBI" id="CHEBI:30616"/>
    </ligand>
</feature>
<dbReference type="GO" id="GO:0004674">
    <property type="term" value="F:protein serine/threonine kinase activity"/>
    <property type="evidence" value="ECO:0007669"/>
    <property type="project" value="UniProtKB-KW"/>
</dbReference>
<dbReference type="CDD" id="cd00180">
    <property type="entry name" value="PKc"/>
    <property type="match status" value="1"/>
</dbReference>
<organism evidence="13">
    <name type="scientific">Spironucleus salmonicida</name>
    <dbReference type="NCBI Taxonomy" id="348837"/>
    <lineage>
        <taxon>Eukaryota</taxon>
        <taxon>Metamonada</taxon>
        <taxon>Diplomonadida</taxon>
        <taxon>Hexamitidae</taxon>
        <taxon>Hexamitinae</taxon>
        <taxon>Spironucleus</taxon>
    </lineage>
</organism>
<evidence type="ECO:0000256" key="10">
    <source>
        <dbReference type="PROSITE-ProRule" id="PRU10141"/>
    </source>
</evidence>
<keyword evidence="5 10" id="KW-0547">Nucleotide-binding</keyword>
<evidence type="ECO:0000313" key="13">
    <source>
        <dbReference type="EMBL" id="EST42034.1"/>
    </source>
</evidence>
<evidence type="ECO:0000256" key="11">
    <source>
        <dbReference type="RuleBase" id="RU000304"/>
    </source>
</evidence>
<dbReference type="Proteomes" id="UP000018208">
    <property type="component" value="Unassembled WGS sequence"/>
</dbReference>
<dbReference type="OrthoDB" id="248923at2759"/>
<dbReference type="EC" id="2.7.11.1" evidence="2"/>
<evidence type="ECO:0000256" key="4">
    <source>
        <dbReference type="ARBA" id="ARBA00022679"/>
    </source>
</evidence>
<evidence type="ECO:0000259" key="12">
    <source>
        <dbReference type="PROSITE" id="PS50011"/>
    </source>
</evidence>
<comment type="similarity">
    <text evidence="1">Belongs to the protein kinase superfamily. STE Ser/Thr protein kinase family. STE20 subfamily.</text>
</comment>
<sequence>MDQVQFLQEIGRGSFAKVYKVLYENKIYAMKVIDLEKQKGPINDEIHILQQLNHENVVKYTKVFLENSQLFILMEYCGCSLLDIINYTLLSDDQAFFIIQSIISALQYLHSQNIIHNDIKPENILFCNSQVKISDFGISKQSISLYKYEGTPHYSAPEQYLNQATPLSDYWPLGVIYVQMVTKKVLQSQISNLNELFVQKEHILQYVKQLNLTRKGLDFCDKVFRRRAGPEQLLKCKGFKIQDQNKIYEQIAQLYKEISKQKEFYSPATSFRSFTYPVNQQDQFEWSFSSESDASLGYFSQRLKNVLTEQNIEIGKFNEEQAKQVIISLQGLSIDYNEFTQEQIEVLRLLE</sequence>
<dbReference type="PROSITE" id="PS00107">
    <property type="entry name" value="PROTEIN_KINASE_ATP"/>
    <property type="match status" value="1"/>
</dbReference>
<evidence type="ECO:0000256" key="5">
    <source>
        <dbReference type="ARBA" id="ARBA00022741"/>
    </source>
</evidence>
<dbReference type="EMBL" id="AUWU02000003">
    <property type="protein sequence ID" value="KAH0574860.1"/>
    <property type="molecule type" value="Genomic_DNA"/>
</dbReference>
<evidence type="ECO:0000256" key="1">
    <source>
        <dbReference type="ARBA" id="ARBA00008874"/>
    </source>
</evidence>
<gene>
    <name evidence="13" type="ORF">SS50377_18341</name>
    <name evidence="14" type="ORF">SS50377_22475</name>
</gene>
<keyword evidence="3 11" id="KW-0723">Serine/threonine-protein kinase</keyword>
<keyword evidence="7 10" id="KW-0067">ATP-binding</keyword>
<dbReference type="VEuPathDB" id="GiardiaDB:SS50377_22475"/>
<dbReference type="InterPro" id="IPR011009">
    <property type="entry name" value="Kinase-like_dom_sf"/>
</dbReference>
<evidence type="ECO:0000256" key="9">
    <source>
        <dbReference type="ARBA" id="ARBA00048679"/>
    </source>
</evidence>